<feature type="transmembrane region" description="Helical" evidence="1">
    <location>
        <begin position="273"/>
        <end position="294"/>
    </location>
</feature>
<keyword evidence="3" id="KW-1185">Reference proteome</keyword>
<keyword evidence="1" id="KW-0812">Transmembrane</keyword>
<sequence>MLSKGQSYFFYWVYPTNLCNLSFCIPYKYDEKSESLQLLGSRSNRVYKVTLLSNVAYLFLMCAHLLLNRDKITLQNMLVGAVIIFAYFTAGVCRLTFFLWEDDGLCLLNGFLQFETNLLGNVDNLCDKIRNGVTYAKVVFVLANASCMSMGILVGVQLYFAPCTPPYLGSMRSACLNQESPGPIDFLGMIGILIDAGMYFHAAPPAGLILASYLLCMGISLQEYLSVMSGKLMLHNDVFSTQGQSETRAITSLRKYNACRLLVAQMNIMFRNVFIPGLYCVASNGIVFALYVIIRLHEEISLAGLSFFIMMLMDFLLTVGVDLASVGRVYSVSVEVTETWRKMENLGRKSEARKIAKSFPPLKIRFGDNFVDHLTSLSVLDYCLNWTVSLLLMT</sequence>
<proteinExistence type="predicted"/>
<evidence type="ECO:0000313" key="3">
    <source>
        <dbReference type="Proteomes" id="UP000198287"/>
    </source>
</evidence>
<dbReference type="OrthoDB" id="8297494at2759"/>
<feature type="transmembrane region" description="Helical" evidence="1">
    <location>
        <begin position="79"/>
        <end position="100"/>
    </location>
</feature>
<accession>A0A226DI14</accession>
<feature type="transmembrane region" description="Helical" evidence="1">
    <location>
        <begin position="206"/>
        <end position="225"/>
    </location>
</feature>
<feature type="transmembrane region" description="Helical" evidence="1">
    <location>
        <begin position="300"/>
        <end position="321"/>
    </location>
</feature>
<evidence type="ECO:0000313" key="2">
    <source>
        <dbReference type="EMBL" id="OXA44883.1"/>
    </source>
</evidence>
<reference evidence="2 3" key="1">
    <citation type="submission" date="2015-12" db="EMBL/GenBank/DDBJ databases">
        <title>The genome of Folsomia candida.</title>
        <authorList>
            <person name="Faddeeva A."/>
            <person name="Derks M.F."/>
            <person name="Anvar Y."/>
            <person name="Smit S."/>
            <person name="Van Straalen N."/>
            <person name="Roelofs D."/>
        </authorList>
    </citation>
    <scope>NUCLEOTIDE SEQUENCE [LARGE SCALE GENOMIC DNA]</scope>
    <source>
        <strain evidence="2 3">VU population</strain>
        <tissue evidence="2">Whole body</tissue>
    </source>
</reference>
<feature type="transmembrane region" description="Helical" evidence="1">
    <location>
        <begin position="49"/>
        <end position="67"/>
    </location>
</feature>
<evidence type="ECO:0008006" key="4">
    <source>
        <dbReference type="Google" id="ProtNLM"/>
    </source>
</evidence>
<dbReference type="Proteomes" id="UP000198287">
    <property type="component" value="Unassembled WGS sequence"/>
</dbReference>
<gene>
    <name evidence="2" type="ORF">Fcan01_20126</name>
</gene>
<evidence type="ECO:0000256" key="1">
    <source>
        <dbReference type="SAM" id="Phobius"/>
    </source>
</evidence>
<keyword evidence="1" id="KW-1133">Transmembrane helix</keyword>
<feature type="transmembrane region" description="Helical" evidence="1">
    <location>
        <begin position="138"/>
        <end position="161"/>
    </location>
</feature>
<organism evidence="2 3">
    <name type="scientific">Folsomia candida</name>
    <name type="common">Springtail</name>
    <dbReference type="NCBI Taxonomy" id="158441"/>
    <lineage>
        <taxon>Eukaryota</taxon>
        <taxon>Metazoa</taxon>
        <taxon>Ecdysozoa</taxon>
        <taxon>Arthropoda</taxon>
        <taxon>Hexapoda</taxon>
        <taxon>Collembola</taxon>
        <taxon>Entomobryomorpha</taxon>
        <taxon>Isotomoidea</taxon>
        <taxon>Isotomidae</taxon>
        <taxon>Proisotominae</taxon>
        <taxon>Folsomia</taxon>
    </lineage>
</organism>
<dbReference type="AlphaFoldDB" id="A0A226DI14"/>
<dbReference type="EMBL" id="LNIX01000018">
    <property type="protein sequence ID" value="OXA44883.1"/>
    <property type="molecule type" value="Genomic_DNA"/>
</dbReference>
<keyword evidence="1" id="KW-0472">Membrane</keyword>
<protein>
    <recommendedName>
        <fullName evidence="4">Odorant receptor</fullName>
    </recommendedName>
</protein>
<name>A0A226DI14_FOLCA</name>
<comment type="caution">
    <text evidence="2">The sequence shown here is derived from an EMBL/GenBank/DDBJ whole genome shotgun (WGS) entry which is preliminary data.</text>
</comment>